<dbReference type="SUPFAM" id="SSF55729">
    <property type="entry name" value="Acyl-CoA N-acyltransferases (Nat)"/>
    <property type="match status" value="1"/>
</dbReference>
<dbReference type="InterPro" id="IPR016181">
    <property type="entry name" value="Acyl_CoA_acyltransferase"/>
</dbReference>
<dbReference type="Pfam" id="PF00583">
    <property type="entry name" value="Acetyltransf_1"/>
    <property type="match status" value="1"/>
</dbReference>
<dbReference type="Proteomes" id="UP001203665">
    <property type="component" value="Unassembled WGS sequence"/>
</dbReference>
<proteinExistence type="predicted"/>
<dbReference type="EMBL" id="JAMQJY010000001">
    <property type="protein sequence ID" value="MCM2676064.1"/>
    <property type="molecule type" value="Genomic_DNA"/>
</dbReference>
<keyword evidence="3" id="KW-1185">Reference proteome</keyword>
<sequence>MKDCVIADITPEDAVRVIQWKYESPYDFYNIKSQAEAMQEFLINAYYSVRHGDQLIGIFCIGPSAQVPEGRAAGIYRESYVDVGIGMAPSYTGQGNGKDFFRIIVSYLKKQFPDAGVRLSVATFNTRAIRLYENTGFKSVATFPAKDADFIVMTHPTIMTT</sequence>
<reference evidence="2" key="1">
    <citation type="submission" date="2022-06" db="EMBL/GenBank/DDBJ databases">
        <title>Alkalicoccobacillus porphyridii sp. nov., isolated from a marine red alga, Porphyridium purpureum and reclassification of Shouchella plakortidis and Shouchella gibsonii as Alkalicoccobacillus plakortidis comb. nov. and Alkalicoccobacillus gibsonii comb. nov.</title>
        <authorList>
            <person name="Kim K.H."/>
            <person name="Lee J.K."/>
            <person name="Han D.M."/>
            <person name="Baek J.H."/>
            <person name="Jeon C.O."/>
        </authorList>
    </citation>
    <scope>NUCLEOTIDE SEQUENCE</scope>
    <source>
        <strain evidence="2">DSM 19153</strain>
    </source>
</reference>
<name>A0ABT0XLH1_9BACI</name>
<dbReference type="Gene3D" id="3.40.630.30">
    <property type="match status" value="1"/>
</dbReference>
<protein>
    <submittedName>
        <fullName evidence="2">GNAT family N-acetyltransferase</fullName>
    </submittedName>
</protein>
<dbReference type="InterPro" id="IPR000182">
    <property type="entry name" value="GNAT_dom"/>
</dbReference>
<organism evidence="2 3">
    <name type="scientific">Alkalicoccobacillus plakortidis</name>
    <dbReference type="NCBI Taxonomy" id="444060"/>
    <lineage>
        <taxon>Bacteria</taxon>
        <taxon>Bacillati</taxon>
        <taxon>Bacillota</taxon>
        <taxon>Bacilli</taxon>
        <taxon>Bacillales</taxon>
        <taxon>Bacillaceae</taxon>
        <taxon>Alkalicoccobacillus</taxon>
    </lineage>
</organism>
<comment type="caution">
    <text evidence="2">The sequence shown here is derived from an EMBL/GenBank/DDBJ whole genome shotgun (WGS) entry which is preliminary data.</text>
</comment>
<dbReference type="PROSITE" id="PS51186">
    <property type="entry name" value="GNAT"/>
    <property type="match status" value="1"/>
</dbReference>
<accession>A0ABT0XLH1</accession>
<evidence type="ECO:0000313" key="2">
    <source>
        <dbReference type="EMBL" id="MCM2676064.1"/>
    </source>
</evidence>
<evidence type="ECO:0000313" key="3">
    <source>
        <dbReference type="Proteomes" id="UP001203665"/>
    </source>
</evidence>
<dbReference type="RefSeq" id="WP_251607675.1">
    <property type="nucleotide sequence ID" value="NZ_JAMQJY010000001.1"/>
</dbReference>
<evidence type="ECO:0000259" key="1">
    <source>
        <dbReference type="PROSITE" id="PS51186"/>
    </source>
</evidence>
<feature type="domain" description="N-acetyltransferase" evidence="1">
    <location>
        <begin position="4"/>
        <end position="158"/>
    </location>
</feature>
<gene>
    <name evidence="2" type="ORF">NDM98_11540</name>
</gene>